<feature type="binding site" evidence="5">
    <location>
        <begin position="81"/>
        <end position="82"/>
    </location>
    <ligand>
        <name>substrate</name>
    </ligand>
</feature>
<feature type="domain" description="AB hydrolase-1" evidence="6">
    <location>
        <begin position="15"/>
        <end position="240"/>
    </location>
</feature>
<dbReference type="HAMAP" id="MF_01260">
    <property type="entry name" value="Carboxylester"/>
    <property type="match status" value="1"/>
</dbReference>
<keyword evidence="2 5" id="KW-0963">Cytoplasm</keyword>
<dbReference type="InterPro" id="IPR029058">
    <property type="entry name" value="AB_hydrolase_fold"/>
</dbReference>
<evidence type="ECO:0000256" key="5">
    <source>
        <dbReference type="HAMAP-Rule" id="MF_01260"/>
    </source>
</evidence>
<dbReference type="GO" id="GO:0005737">
    <property type="term" value="C:cytoplasm"/>
    <property type="evidence" value="ECO:0007669"/>
    <property type="project" value="UniProtKB-SubCell"/>
</dbReference>
<gene>
    <name evidence="5" type="primary">bioH</name>
    <name evidence="7" type="ORF">SAMN05421880_101118</name>
</gene>
<organism evidence="7 8">
    <name type="scientific">Nitrosomonas nitrosa</name>
    <dbReference type="NCBI Taxonomy" id="52442"/>
    <lineage>
        <taxon>Bacteria</taxon>
        <taxon>Pseudomonadati</taxon>
        <taxon>Pseudomonadota</taxon>
        <taxon>Betaproteobacteria</taxon>
        <taxon>Nitrosomonadales</taxon>
        <taxon>Nitrosomonadaceae</taxon>
        <taxon>Nitrosomonas</taxon>
    </lineage>
</organism>
<dbReference type="InterPro" id="IPR050266">
    <property type="entry name" value="AB_hydrolase_sf"/>
</dbReference>
<dbReference type="PANTHER" id="PTHR43798">
    <property type="entry name" value="MONOACYLGLYCEROL LIPASE"/>
    <property type="match status" value="1"/>
</dbReference>
<dbReference type="Gene3D" id="3.40.50.1820">
    <property type="entry name" value="alpha/beta hydrolase"/>
    <property type="match status" value="1"/>
</dbReference>
<dbReference type="InterPro" id="IPR000073">
    <property type="entry name" value="AB_hydrolase_1"/>
</dbReference>
<sequence length="252" mass="28336">MNRLHVERMGAGPDLVMIHGWAMHSGIWNGVRDLLAARYRLHLVDLPGHGQSPAWASYSFEEITNSIAQILPRDSIVCGWSLGGQIAIQLALSVPQQVSKLVLVATTPCFIKRDDWPWGMEALTLQLFKENLERHYAQTLNRFFTLQVNGSHDMTHVLAQLRSYFFQHAQPDGQALAAGLQLLLTNDLRTALTAVAQPVLLLHGENDVITHVDAARWMQRQLPDARFIGFPHCGHAPFLTYPDQFIANLYDL</sequence>
<reference evidence="7 8" key="1">
    <citation type="submission" date="2016-10" db="EMBL/GenBank/DDBJ databases">
        <authorList>
            <person name="de Groot N.N."/>
        </authorList>
    </citation>
    <scope>NUCLEOTIDE SEQUENCE [LARGE SCALE GENOMIC DNA]</scope>
    <source>
        <strain evidence="7 8">Nm146</strain>
    </source>
</reference>
<feature type="binding site" evidence="5">
    <location>
        <begin position="143"/>
        <end position="147"/>
    </location>
    <ligand>
        <name>substrate</name>
    </ligand>
</feature>
<comment type="subunit">
    <text evidence="5">Monomer.</text>
</comment>
<evidence type="ECO:0000259" key="6">
    <source>
        <dbReference type="Pfam" id="PF00561"/>
    </source>
</evidence>
<comment type="subcellular location">
    <subcellularLocation>
        <location evidence="5">Cytoplasm</location>
    </subcellularLocation>
</comment>
<evidence type="ECO:0000256" key="3">
    <source>
        <dbReference type="ARBA" id="ARBA00022756"/>
    </source>
</evidence>
<comment type="catalytic activity">
    <reaction evidence="5">
        <text>6-carboxyhexanoyl-[ACP] methyl ester + H2O = 6-carboxyhexanoyl-[ACP] + methanol + H(+)</text>
        <dbReference type="Rhea" id="RHEA:42700"/>
        <dbReference type="Rhea" id="RHEA-COMP:9955"/>
        <dbReference type="Rhea" id="RHEA-COMP:10186"/>
        <dbReference type="ChEBI" id="CHEBI:15377"/>
        <dbReference type="ChEBI" id="CHEBI:15378"/>
        <dbReference type="ChEBI" id="CHEBI:17790"/>
        <dbReference type="ChEBI" id="CHEBI:78846"/>
        <dbReference type="ChEBI" id="CHEBI:82735"/>
        <dbReference type="EC" id="3.1.1.85"/>
    </reaction>
</comment>
<comment type="pathway">
    <text evidence="5">Cofactor biosynthesis; biotin biosynthesis.</text>
</comment>
<dbReference type="UniPathway" id="UPA00078"/>
<dbReference type="Pfam" id="PF00561">
    <property type="entry name" value="Abhydrolase_1"/>
    <property type="match status" value="1"/>
</dbReference>
<keyword evidence="8" id="KW-1185">Reference proteome</keyword>
<dbReference type="Proteomes" id="UP000199561">
    <property type="component" value="Unassembled WGS sequence"/>
</dbReference>
<proteinExistence type="inferred from homology"/>
<evidence type="ECO:0000256" key="1">
    <source>
        <dbReference type="ARBA" id="ARBA00022487"/>
    </source>
</evidence>
<feature type="binding site" evidence="5">
    <location>
        <position position="21"/>
    </location>
    <ligand>
        <name>substrate</name>
    </ligand>
</feature>
<dbReference type="RefSeq" id="WP_090665687.1">
    <property type="nucleotide sequence ID" value="NZ_FOUF01000001.1"/>
</dbReference>
<dbReference type="GO" id="GO:0090499">
    <property type="term" value="F:pimelyl-[acyl-carrier protein] methyl ester esterase activity"/>
    <property type="evidence" value="ECO:0007669"/>
    <property type="project" value="UniProtKB-EC"/>
</dbReference>
<evidence type="ECO:0000313" key="7">
    <source>
        <dbReference type="EMBL" id="SFL84385.1"/>
    </source>
</evidence>
<keyword evidence="3 5" id="KW-0093">Biotin biosynthesis</keyword>
<dbReference type="InterPro" id="IPR010076">
    <property type="entry name" value="BioH"/>
</dbReference>
<dbReference type="AlphaFoldDB" id="A0A1I4L034"/>
<accession>A0A1I4L034</accession>
<dbReference type="SUPFAM" id="SSF53474">
    <property type="entry name" value="alpha/beta-Hydrolases"/>
    <property type="match status" value="1"/>
</dbReference>
<dbReference type="STRING" id="52442.SAMN05421880_101118"/>
<comment type="function">
    <text evidence="5">The physiological role of BioH is to remove the methyl group introduced by BioC when the pimeloyl moiety is complete. It allows to synthesize pimeloyl-ACP via the fatty acid synthetic pathway through the hydrolysis of the ester bonds of pimeloyl-ACP esters.</text>
</comment>
<dbReference type="GO" id="GO:0016020">
    <property type="term" value="C:membrane"/>
    <property type="evidence" value="ECO:0007669"/>
    <property type="project" value="TreeGrafter"/>
</dbReference>
<comment type="similarity">
    <text evidence="5">Belongs to the AB hydrolase superfamily. Carboxylesterase BioH family.</text>
</comment>
<dbReference type="NCBIfam" id="TIGR01738">
    <property type="entry name" value="bioH"/>
    <property type="match status" value="1"/>
</dbReference>
<feature type="active site" evidence="5">
    <location>
        <position position="207"/>
    </location>
</feature>
<protein>
    <recommendedName>
        <fullName evidence="5">Pimeloyl-[acyl-carrier protein] methyl ester esterase</fullName>
        <ecNumber evidence="5">3.1.1.85</ecNumber>
    </recommendedName>
    <alternativeName>
        <fullName evidence="5">Biotin synthesis protein BioH</fullName>
    </alternativeName>
    <alternativeName>
        <fullName evidence="5">Carboxylesterase BioH</fullName>
    </alternativeName>
</protein>
<feature type="active site" description="Nucleophile" evidence="5">
    <location>
        <position position="81"/>
    </location>
</feature>
<feature type="binding site" evidence="5">
    <location>
        <position position="235"/>
    </location>
    <ligand>
        <name>substrate</name>
    </ligand>
</feature>
<evidence type="ECO:0000313" key="8">
    <source>
        <dbReference type="Proteomes" id="UP000199561"/>
    </source>
</evidence>
<evidence type="ECO:0000256" key="4">
    <source>
        <dbReference type="ARBA" id="ARBA00022801"/>
    </source>
</evidence>
<dbReference type="GO" id="GO:0009102">
    <property type="term" value="P:biotin biosynthetic process"/>
    <property type="evidence" value="ECO:0007669"/>
    <property type="project" value="UniProtKB-UniRule"/>
</dbReference>
<keyword evidence="1 5" id="KW-0719">Serine esterase</keyword>
<dbReference type="EMBL" id="FOUF01000001">
    <property type="protein sequence ID" value="SFL84385.1"/>
    <property type="molecule type" value="Genomic_DNA"/>
</dbReference>
<keyword evidence="4 5" id="KW-0378">Hydrolase</keyword>
<evidence type="ECO:0000256" key="2">
    <source>
        <dbReference type="ARBA" id="ARBA00022490"/>
    </source>
</evidence>
<feature type="active site" evidence="5">
    <location>
        <position position="235"/>
    </location>
</feature>
<dbReference type="EC" id="3.1.1.85" evidence="5"/>
<dbReference type="PANTHER" id="PTHR43798:SF31">
    <property type="entry name" value="AB HYDROLASE SUPERFAMILY PROTEIN YCLE"/>
    <property type="match status" value="1"/>
</dbReference>
<name>A0A1I4L034_9PROT</name>